<gene>
    <name evidence="1" type="ORF">UX13_C0006G0006</name>
</gene>
<organism evidence="1 2">
    <name type="scientific">Candidatus Woesebacteria bacterium GW2011_GWB1_45_5</name>
    <dbReference type="NCBI Taxonomy" id="1618581"/>
    <lineage>
        <taxon>Bacteria</taxon>
        <taxon>Candidatus Woeseibacteriota</taxon>
    </lineage>
</organism>
<sequence>MIGTRKLVLVGAVALAIIGAIMGLRTFSIVESMQSPFIQVCEENGIQFKAVTVSYQQGDLVVQCHQDENAGTAIVFRRTSSLDYAKDFQTATNR</sequence>
<comment type="caution">
    <text evidence="1">The sequence shown here is derived from an EMBL/GenBank/DDBJ whole genome shotgun (WGS) entry which is preliminary data.</text>
</comment>
<dbReference type="Proteomes" id="UP000034329">
    <property type="component" value="Unassembled WGS sequence"/>
</dbReference>
<evidence type="ECO:0000313" key="2">
    <source>
        <dbReference type="Proteomes" id="UP000034329"/>
    </source>
</evidence>
<dbReference type="EMBL" id="LCLA01000006">
    <property type="protein sequence ID" value="KKU10645.1"/>
    <property type="molecule type" value="Genomic_DNA"/>
</dbReference>
<evidence type="ECO:0000313" key="1">
    <source>
        <dbReference type="EMBL" id="KKU10645.1"/>
    </source>
</evidence>
<reference evidence="1 2" key="1">
    <citation type="journal article" date="2015" name="Nature">
        <title>rRNA introns, odd ribosomes, and small enigmatic genomes across a large radiation of phyla.</title>
        <authorList>
            <person name="Brown C.T."/>
            <person name="Hug L.A."/>
            <person name="Thomas B.C."/>
            <person name="Sharon I."/>
            <person name="Castelle C.J."/>
            <person name="Singh A."/>
            <person name="Wilkins M.J."/>
            <person name="Williams K.H."/>
            <person name="Banfield J.F."/>
        </authorList>
    </citation>
    <scope>NUCLEOTIDE SEQUENCE [LARGE SCALE GENOMIC DNA]</scope>
</reference>
<name>A0A0G1QPW3_9BACT</name>
<proteinExistence type="predicted"/>
<dbReference type="AlphaFoldDB" id="A0A0G1QPW3"/>
<accession>A0A0G1QPW3</accession>
<protein>
    <submittedName>
        <fullName evidence="1">Uncharacterized protein</fullName>
    </submittedName>
</protein>